<dbReference type="KEGG" id="vg:65071150"/>
<keyword evidence="2" id="KW-1185">Reference proteome</keyword>
<reference evidence="1 2" key="1">
    <citation type="submission" date="2019-04" db="EMBL/GenBank/DDBJ databases">
        <authorList>
            <person name="de Jong A."/>
        </authorList>
    </citation>
    <scope>NUCLEOTIDE SEQUENCE [LARGE SCALE GENOMIC DNA]</scope>
</reference>
<accession>A0A4Y5MX49</accession>
<dbReference type="EMBL" id="MK779875">
    <property type="protein sequence ID" value="QCW07658.1"/>
    <property type="molecule type" value="Genomic_DNA"/>
</dbReference>
<evidence type="ECO:0000313" key="1">
    <source>
        <dbReference type="EMBL" id="QCW07658.1"/>
    </source>
</evidence>
<dbReference type="Proteomes" id="UP000306022">
    <property type="component" value="Segment"/>
</dbReference>
<dbReference type="GeneID" id="65071150"/>
<protein>
    <submittedName>
        <fullName evidence="1">Uncharacterized protein</fullName>
    </submittedName>
</protein>
<proteinExistence type="predicted"/>
<sequence length="94" mass="10946">MKLNTEYKVRFKDPKSTNREIKVGRAMKVSRSTQLKTIIDFLHGTPEFAVDNTDTIINHMYLNESLVIVRFYDAAIGVTFENFNDVFKITKEIK</sequence>
<name>A0A4Y5MX49_9CAUD</name>
<organism evidence="1 2">
    <name type="scientific">Lactococcus phage CHPC971</name>
    <dbReference type="NCBI Taxonomy" id="2575255"/>
    <lineage>
        <taxon>Viruses</taxon>
        <taxon>Duplodnaviria</taxon>
        <taxon>Heunggongvirae</taxon>
        <taxon>Uroviricota</taxon>
        <taxon>Caudoviricetes</taxon>
        <taxon>Fremauxvirus</taxon>
        <taxon>Fremauxvirus CHPC971</taxon>
    </lineage>
</organism>
<dbReference type="RefSeq" id="YP_010082150.1">
    <property type="nucleotide sequence ID" value="NC_055027.1"/>
</dbReference>
<evidence type="ECO:0000313" key="2">
    <source>
        <dbReference type="Proteomes" id="UP000306022"/>
    </source>
</evidence>